<dbReference type="EMBL" id="CP011859">
    <property type="protein sequence ID" value="AQY21377.1"/>
    <property type="molecule type" value="Genomic_DNA"/>
</dbReference>
<protein>
    <submittedName>
        <fullName evidence="1">Uncharacterized protein</fullName>
    </submittedName>
</protein>
<organism evidence="1 2">
    <name type="scientific">Riemerella anatipestifer</name>
    <name type="common">Moraxella anatipestifer</name>
    <dbReference type="NCBI Taxonomy" id="34085"/>
    <lineage>
        <taxon>Bacteria</taxon>
        <taxon>Pseudomonadati</taxon>
        <taxon>Bacteroidota</taxon>
        <taxon>Flavobacteriia</taxon>
        <taxon>Flavobacteriales</taxon>
        <taxon>Weeksellaceae</taxon>
        <taxon>Riemerella</taxon>
    </lineage>
</organism>
<dbReference type="RefSeq" id="WP_079206624.1">
    <property type="nucleotide sequence ID" value="NZ_CP011859.1"/>
</dbReference>
<dbReference type="AlphaFoldDB" id="A0A1S7DQJ2"/>
<dbReference type="Proteomes" id="UP000189883">
    <property type="component" value="Chromosome"/>
</dbReference>
<evidence type="ECO:0000313" key="1">
    <source>
        <dbReference type="EMBL" id="AQY21377.1"/>
    </source>
</evidence>
<proteinExistence type="predicted"/>
<accession>A0A1S7DQJ2</accession>
<gene>
    <name evidence="1" type="ORF">AB406_0418</name>
</gene>
<name>A0A1S7DQJ2_RIEAN</name>
<reference evidence="1 2" key="1">
    <citation type="submission" date="2015-06" db="EMBL/GenBank/DDBJ databases">
        <title>R. anatipestifer strain HXb2 is the most virulent strain so far, and the genome sequence would help us uncover the pathogenesis.</title>
        <authorList>
            <person name="Hu Q."/>
            <person name="Qi J."/>
            <person name="Bo H."/>
            <person name="Liu G."/>
            <person name="Tao M."/>
            <person name="Ding Y."/>
            <person name="Xue Y."/>
        </authorList>
    </citation>
    <scope>NUCLEOTIDE SEQUENCE [LARGE SCALE GENOMIC DNA]</scope>
    <source>
        <strain evidence="1 2">HXb2</strain>
    </source>
</reference>
<sequence length="68" mass="7689">MTNIAVLAKPNINTSKSGKEGLGKMIYKTLQECDNIHTADDLMLVAYAKKVPNYDQIEKLYHSKFSKK</sequence>
<evidence type="ECO:0000313" key="2">
    <source>
        <dbReference type="Proteomes" id="UP000189883"/>
    </source>
</evidence>